<feature type="signal peptide" evidence="2">
    <location>
        <begin position="1"/>
        <end position="18"/>
    </location>
</feature>
<gene>
    <name evidence="4" type="primary">LOC108562919</name>
</gene>
<dbReference type="Gene3D" id="2.70.220.10">
    <property type="entry name" value="Ganglioside GM2 activator"/>
    <property type="match status" value="1"/>
</dbReference>
<evidence type="ECO:0000313" key="4">
    <source>
        <dbReference type="RefSeq" id="XP_017776917.1"/>
    </source>
</evidence>
<proteinExistence type="predicted"/>
<sequence>MASLKVSVALLFCMQIFAAAIAAGASVVTLTDYKTCKTDVKSYMSMDFKPGDKTFNVDIDTPAEVNKMFNFNIVIDKWTGTSWKKNIFSNTGQLCEYIEKSSDKFIDKLTQLSKPKIERKCPWKKGSYKIVKFPTVFNSKEYNFPTIIMGKFRVNVKVLKGKSVVACMVLEADAAMK</sequence>
<feature type="chain" id="PRO_5045939260" evidence="2">
    <location>
        <begin position="19"/>
        <end position="177"/>
    </location>
</feature>
<name>A0ABM1MQR7_NICVS</name>
<dbReference type="SUPFAM" id="SSF63707">
    <property type="entry name" value="Ganglioside M2 (gm2) activator"/>
    <property type="match status" value="1"/>
</dbReference>
<dbReference type="Proteomes" id="UP000695000">
    <property type="component" value="Unplaced"/>
</dbReference>
<protein>
    <submittedName>
        <fullName evidence="4">Uncharacterized protein LOC108562919</fullName>
    </submittedName>
</protein>
<keyword evidence="3" id="KW-1185">Reference proteome</keyword>
<accession>A0ABM1MQR7</accession>
<dbReference type="InterPro" id="IPR036846">
    <property type="entry name" value="GM2-AP_sf"/>
</dbReference>
<keyword evidence="1 2" id="KW-0732">Signal</keyword>
<evidence type="ECO:0000256" key="2">
    <source>
        <dbReference type="SAM" id="SignalP"/>
    </source>
</evidence>
<organism evidence="3 4">
    <name type="scientific">Nicrophorus vespilloides</name>
    <name type="common">Boreal carrion beetle</name>
    <dbReference type="NCBI Taxonomy" id="110193"/>
    <lineage>
        <taxon>Eukaryota</taxon>
        <taxon>Metazoa</taxon>
        <taxon>Ecdysozoa</taxon>
        <taxon>Arthropoda</taxon>
        <taxon>Hexapoda</taxon>
        <taxon>Insecta</taxon>
        <taxon>Pterygota</taxon>
        <taxon>Neoptera</taxon>
        <taxon>Endopterygota</taxon>
        <taxon>Coleoptera</taxon>
        <taxon>Polyphaga</taxon>
        <taxon>Staphyliniformia</taxon>
        <taxon>Silphidae</taxon>
        <taxon>Nicrophorinae</taxon>
        <taxon>Nicrophorus</taxon>
    </lineage>
</organism>
<evidence type="ECO:0000256" key="1">
    <source>
        <dbReference type="ARBA" id="ARBA00022729"/>
    </source>
</evidence>
<dbReference type="RefSeq" id="XP_017776917.1">
    <property type="nucleotide sequence ID" value="XM_017921428.1"/>
</dbReference>
<reference evidence="4" key="1">
    <citation type="submission" date="2025-08" db="UniProtKB">
        <authorList>
            <consortium name="RefSeq"/>
        </authorList>
    </citation>
    <scope>IDENTIFICATION</scope>
    <source>
        <tissue evidence="4">Whole Larva</tissue>
    </source>
</reference>
<dbReference type="GeneID" id="108562919"/>
<evidence type="ECO:0000313" key="3">
    <source>
        <dbReference type="Proteomes" id="UP000695000"/>
    </source>
</evidence>